<keyword evidence="2" id="KW-1185">Reference proteome</keyword>
<sequence>MQQMFSNIISGRQPLQLSVRLDNSSAPVSAAILVHKMSRWVYTGAELWKEWILGNFDTKCISIEQFRCQM</sequence>
<dbReference type="AlphaFoldDB" id="A0A0B7N2Q6"/>
<dbReference type="Proteomes" id="UP000054107">
    <property type="component" value="Unassembled WGS sequence"/>
</dbReference>
<gene>
    <name evidence="1" type="primary">PARPA_03339.1 scaffold 7264</name>
</gene>
<evidence type="ECO:0000313" key="1">
    <source>
        <dbReference type="EMBL" id="CEP09785.1"/>
    </source>
</evidence>
<organism evidence="1 2">
    <name type="scientific">Parasitella parasitica</name>
    <dbReference type="NCBI Taxonomy" id="35722"/>
    <lineage>
        <taxon>Eukaryota</taxon>
        <taxon>Fungi</taxon>
        <taxon>Fungi incertae sedis</taxon>
        <taxon>Mucoromycota</taxon>
        <taxon>Mucoromycotina</taxon>
        <taxon>Mucoromycetes</taxon>
        <taxon>Mucorales</taxon>
        <taxon>Mucorineae</taxon>
        <taxon>Mucoraceae</taxon>
        <taxon>Parasitella</taxon>
    </lineage>
</organism>
<accession>A0A0B7N2Q6</accession>
<evidence type="ECO:0000313" key="2">
    <source>
        <dbReference type="Proteomes" id="UP000054107"/>
    </source>
</evidence>
<name>A0A0B7N2Q6_9FUNG</name>
<proteinExistence type="predicted"/>
<reference evidence="1 2" key="1">
    <citation type="submission" date="2014-09" db="EMBL/GenBank/DDBJ databases">
        <authorList>
            <person name="Ellenberger Sabrina"/>
        </authorList>
    </citation>
    <scope>NUCLEOTIDE SEQUENCE [LARGE SCALE GENOMIC DNA]</scope>
    <source>
        <strain evidence="1 2">CBS 412.66</strain>
    </source>
</reference>
<protein>
    <submittedName>
        <fullName evidence="1">Uncharacterized protein</fullName>
    </submittedName>
</protein>
<dbReference type="EMBL" id="LN722203">
    <property type="protein sequence ID" value="CEP09785.1"/>
    <property type="molecule type" value="Genomic_DNA"/>
</dbReference>